<organism evidence="1 2">
    <name type="scientific">Ixodes persulcatus</name>
    <name type="common">Taiga tick</name>
    <dbReference type="NCBI Taxonomy" id="34615"/>
    <lineage>
        <taxon>Eukaryota</taxon>
        <taxon>Metazoa</taxon>
        <taxon>Ecdysozoa</taxon>
        <taxon>Arthropoda</taxon>
        <taxon>Chelicerata</taxon>
        <taxon>Arachnida</taxon>
        <taxon>Acari</taxon>
        <taxon>Parasitiformes</taxon>
        <taxon>Ixodida</taxon>
        <taxon>Ixodoidea</taxon>
        <taxon>Ixodidae</taxon>
        <taxon>Ixodinae</taxon>
        <taxon>Ixodes</taxon>
    </lineage>
</organism>
<comment type="caution">
    <text evidence="1">The sequence shown here is derived from an EMBL/GenBank/DDBJ whole genome shotgun (WGS) entry which is preliminary data.</text>
</comment>
<evidence type="ECO:0000313" key="1">
    <source>
        <dbReference type="EMBL" id="KAG0410883.1"/>
    </source>
</evidence>
<proteinExistence type="predicted"/>
<dbReference type="Proteomes" id="UP000805193">
    <property type="component" value="Unassembled WGS sequence"/>
</dbReference>
<accession>A0AC60NUX2</accession>
<evidence type="ECO:0000313" key="2">
    <source>
        <dbReference type="Proteomes" id="UP000805193"/>
    </source>
</evidence>
<sequence length="217" mass="23210">MSDAPTEALKDAKKSSKVAINPKYTVTKHGMLNIAEVVRTIYAGAAVASVVCVLLSGSEQTASRVTLMVSFAFAYVSSVMLLGGISSPYTQAYLPLSLYFLLYHLVGSGFFLITSGWLLSVAKEEVLDKVAAGLGLGSGVVHFLHGLYTFATVFNQPVAKSAGGHCVQVPSMTKTEPTEDEAIKKLPPEVQLQAEAELGETARVMRDSVVRLRQLIN</sequence>
<keyword evidence="2" id="KW-1185">Reference proteome</keyword>
<protein>
    <submittedName>
        <fullName evidence="1">Uncharacterized protein</fullName>
    </submittedName>
</protein>
<feature type="non-terminal residue" evidence="1">
    <location>
        <position position="217"/>
    </location>
</feature>
<name>A0AC60NUX2_IXOPE</name>
<reference evidence="1 2" key="1">
    <citation type="journal article" date="2020" name="Cell">
        <title>Large-Scale Comparative Analyses of Tick Genomes Elucidate Their Genetic Diversity and Vector Capacities.</title>
        <authorList>
            <consortium name="Tick Genome and Microbiome Consortium (TIGMIC)"/>
            <person name="Jia N."/>
            <person name="Wang J."/>
            <person name="Shi W."/>
            <person name="Du L."/>
            <person name="Sun Y."/>
            <person name="Zhan W."/>
            <person name="Jiang J.F."/>
            <person name="Wang Q."/>
            <person name="Zhang B."/>
            <person name="Ji P."/>
            <person name="Bell-Sakyi L."/>
            <person name="Cui X.M."/>
            <person name="Yuan T.T."/>
            <person name="Jiang B.G."/>
            <person name="Yang W.F."/>
            <person name="Lam T.T."/>
            <person name="Chang Q.C."/>
            <person name="Ding S.J."/>
            <person name="Wang X.J."/>
            <person name="Zhu J.G."/>
            <person name="Ruan X.D."/>
            <person name="Zhao L."/>
            <person name="Wei J.T."/>
            <person name="Ye R.Z."/>
            <person name="Que T.C."/>
            <person name="Du C.H."/>
            <person name="Zhou Y.H."/>
            <person name="Cheng J.X."/>
            <person name="Dai P.F."/>
            <person name="Guo W.B."/>
            <person name="Han X.H."/>
            <person name="Huang E.J."/>
            <person name="Li L.F."/>
            <person name="Wei W."/>
            <person name="Gao Y.C."/>
            <person name="Liu J.Z."/>
            <person name="Shao H.Z."/>
            <person name="Wang X."/>
            <person name="Wang C.C."/>
            <person name="Yang T.C."/>
            <person name="Huo Q.B."/>
            <person name="Li W."/>
            <person name="Chen H.Y."/>
            <person name="Chen S.E."/>
            <person name="Zhou L.G."/>
            <person name="Ni X.B."/>
            <person name="Tian J.H."/>
            <person name="Sheng Y."/>
            <person name="Liu T."/>
            <person name="Pan Y.S."/>
            <person name="Xia L.Y."/>
            <person name="Li J."/>
            <person name="Zhao F."/>
            <person name="Cao W.C."/>
        </authorList>
    </citation>
    <scope>NUCLEOTIDE SEQUENCE [LARGE SCALE GENOMIC DNA]</scope>
    <source>
        <strain evidence="1">Iper-2018</strain>
    </source>
</reference>
<gene>
    <name evidence="1" type="ORF">HPB47_011999</name>
</gene>
<dbReference type="EMBL" id="JABSTQ010011477">
    <property type="protein sequence ID" value="KAG0410883.1"/>
    <property type="molecule type" value="Genomic_DNA"/>
</dbReference>